<evidence type="ECO:0000313" key="1">
    <source>
        <dbReference type="EMBL" id="KAI4374848.1"/>
    </source>
</evidence>
<gene>
    <name evidence="1" type="ORF">MLD38_012794</name>
</gene>
<evidence type="ECO:0000313" key="2">
    <source>
        <dbReference type="Proteomes" id="UP001057402"/>
    </source>
</evidence>
<reference evidence="2" key="1">
    <citation type="journal article" date="2023" name="Front. Plant Sci.">
        <title>Chromosomal-level genome assembly of Melastoma candidum provides insights into trichome evolution.</title>
        <authorList>
            <person name="Zhong Y."/>
            <person name="Wu W."/>
            <person name="Sun C."/>
            <person name="Zou P."/>
            <person name="Liu Y."/>
            <person name="Dai S."/>
            <person name="Zhou R."/>
        </authorList>
    </citation>
    <scope>NUCLEOTIDE SEQUENCE [LARGE SCALE GENOMIC DNA]</scope>
</reference>
<name>A0ACB9R7G3_9MYRT</name>
<dbReference type="EMBL" id="CM042883">
    <property type="protein sequence ID" value="KAI4374848.1"/>
    <property type="molecule type" value="Genomic_DNA"/>
</dbReference>
<dbReference type="Proteomes" id="UP001057402">
    <property type="component" value="Chromosome 4"/>
</dbReference>
<sequence>MRRPIAIAAAATVILFLPVVLSQQPYLNDKQMDCYNSYPSAGTSGYLCPAAAATNDSRSCTSYLTFRSSPPSYANLVTVSYLLNVSAPVSDLTSLNNFSDVDPIPADTLLFVPIPCSCSGPYFQHNSSYTIKPLDTYFIVANNTYQGLTTCQALMEQNPYPSRELKRGERLIVPLRCACPSANQTARGIKYLVNYLVRWHDDVSKVAAMFGVSAASVLDANELTTKSTIYPFTPLLIPLTQEPTEIKTSPPPPPPPSPPQQESPPAASSQSENHKMWAFIAGGVSGAVLIFVGCFFWRRTKGSEAPSRVPVKKFSAEEPVLATTFIKEPWMLDGIGMKDAIETLTEYSIEDLENATGFFSEESKLKGSVYHGKFKGDSAAIKVLKGDVSSEINILSQINHSNVIRLSGFCVNKGSTYLVYEYAENGSLSDRLHEKDATSALSWKQRVQIAYGTVDALNYLHNYTNPPYVHKNLNSSNILLDGNFRAKVANFGLARSMEDTGGGELRLTRHVVGTHGYLAPEYVENGLITTKMDVFAFGVVMLELLSGREAARDGKHREEMLCVAINAVLDGDNVREKLSSFMDPSLGKEYPLDLAYLVAELAKRCVAPDLNARPAIPEVLVTLSRIFSSTEEWDPSDALDHPGQ</sequence>
<organism evidence="1 2">
    <name type="scientific">Melastoma candidum</name>
    <dbReference type="NCBI Taxonomy" id="119954"/>
    <lineage>
        <taxon>Eukaryota</taxon>
        <taxon>Viridiplantae</taxon>
        <taxon>Streptophyta</taxon>
        <taxon>Embryophyta</taxon>
        <taxon>Tracheophyta</taxon>
        <taxon>Spermatophyta</taxon>
        <taxon>Magnoliopsida</taxon>
        <taxon>eudicotyledons</taxon>
        <taxon>Gunneridae</taxon>
        <taxon>Pentapetalae</taxon>
        <taxon>rosids</taxon>
        <taxon>malvids</taxon>
        <taxon>Myrtales</taxon>
        <taxon>Melastomataceae</taxon>
        <taxon>Melastomatoideae</taxon>
        <taxon>Melastomateae</taxon>
        <taxon>Melastoma</taxon>
    </lineage>
</organism>
<proteinExistence type="predicted"/>
<comment type="caution">
    <text evidence="1">The sequence shown here is derived from an EMBL/GenBank/DDBJ whole genome shotgun (WGS) entry which is preliminary data.</text>
</comment>
<accession>A0ACB9R7G3</accession>
<protein>
    <submittedName>
        <fullName evidence="1">Uncharacterized protein</fullName>
    </submittedName>
</protein>
<keyword evidence="2" id="KW-1185">Reference proteome</keyword>